<evidence type="ECO:0000313" key="3">
    <source>
        <dbReference type="Proteomes" id="UP000037778"/>
    </source>
</evidence>
<proteinExistence type="predicted"/>
<organism evidence="2 4">
    <name type="scientific">Apilactobacillus kunkeei</name>
    <dbReference type="NCBI Taxonomy" id="148814"/>
    <lineage>
        <taxon>Bacteria</taxon>
        <taxon>Bacillati</taxon>
        <taxon>Bacillota</taxon>
        <taxon>Bacilli</taxon>
        <taxon>Lactobacillales</taxon>
        <taxon>Lactobacillaceae</taxon>
        <taxon>Apilactobacillus</taxon>
    </lineage>
</organism>
<evidence type="ECO:0000313" key="4">
    <source>
        <dbReference type="Proteomes" id="UP000050269"/>
    </source>
</evidence>
<dbReference type="PATRIC" id="fig|148814.10.peg.1060"/>
<dbReference type="EMBL" id="JXCY01000007">
    <property type="protein sequence ID" value="KOY75686.1"/>
    <property type="molecule type" value="Genomic_DNA"/>
</dbReference>
<keyword evidence="3" id="KW-1185">Reference proteome</keyword>
<sequence>MEDNIQLGADVFNKMMFVLETPVTQDNHKYYKFMDQEMQEIADNIWAMPAYMKEDDDFSMFFIITEIESGETVVAFSEGSLQDGNFSLGEPMVSGKGLNILNEHDEKRAASVLHFLNQISKAAEGNWRMIED</sequence>
<dbReference type="OrthoDB" id="2246572at2"/>
<evidence type="ECO:0000313" key="2">
    <source>
        <dbReference type="EMBL" id="KPN81624.1"/>
    </source>
</evidence>
<dbReference type="RefSeq" id="WP_034535177.1">
    <property type="nucleotide sequence ID" value="NZ_BAABVX010000003.1"/>
</dbReference>
<protein>
    <submittedName>
        <fullName evidence="2">Uncharacterized protein</fullName>
    </submittedName>
</protein>
<reference evidence="3 4" key="1">
    <citation type="journal article" date="2015" name="Genome Biol. Evol.">
        <title>Functionally Structured Genomes in Lactobacillus kunkeei Colonizing the Honey Crop and Food Products of Honeybees and Stingless Bees.</title>
        <authorList>
            <person name="Tamarit D."/>
            <person name="Ellegaard K.M."/>
            <person name="Wikander J."/>
            <person name="Olofsson T."/>
            <person name="Vasquez A."/>
            <person name="Andersson S.G."/>
        </authorList>
    </citation>
    <scope>NUCLEOTIDE SEQUENCE [LARGE SCALE GENOMIC DNA]</scope>
    <source>
        <strain evidence="1 3">LAko</strain>
        <strain evidence="2 4">LMbo</strain>
    </source>
</reference>
<dbReference type="AlphaFoldDB" id="A0A0C2VVN5"/>
<accession>A0A0C2VVN5</accession>
<evidence type="ECO:0000313" key="1">
    <source>
        <dbReference type="EMBL" id="KOY75686.1"/>
    </source>
</evidence>
<comment type="caution">
    <text evidence="2">The sequence shown here is derived from an EMBL/GenBank/DDBJ whole genome shotgun (WGS) entry which is preliminary data.</text>
</comment>
<name>A0A0C2VVN5_9LACO</name>
<gene>
    <name evidence="1" type="ORF">RZ71_01040</name>
    <name evidence="2" type="ORF">RZ78_06540</name>
</gene>
<dbReference type="Proteomes" id="UP000037778">
    <property type="component" value="Unassembled WGS sequence"/>
</dbReference>
<dbReference type="EMBL" id="JXDF01000018">
    <property type="protein sequence ID" value="KPN81624.1"/>
    <property type="molecule type" value="Genomic_DNA"/>
</dbReference>
<dbReference type="Proteomes" id="UP000050269">
    <property type="component" value="Unassembled WGS sequence"/>
</dbReference>
<dbReference type="GeneID" id="66349222"/>